<keyword evidence="1" id="KW-0479">Metal-binding</keyword>
<name>A0A899FVJ4_9ASCO</name>
<keyword evidence="6" id="KW-1185">Reference proteome</keyword>
<dbReference type="SUPFAM" id="SSF50129">
    <property type="entry name" value="GroES-like"/>
    <property type="match status" value="1"/>
</dbReference>
<dbReference type="OrthoDB" id="417550at2759"/>
<evidence type="ECO:0000313" key="6">
    <source>
        <dbReference type="Proteomes" id="UP000663699"/>
    </source>
</evidence>
<gene>
    <name evidence="5" type="ORF">MERGE_001644</name>
</gene>
<dbReference type="PANTHER" id="PTHR43880">
    <property type="entry name" value="ALCOHOL DEHYDROGENASE"/>
    <property type="match status" value="1"/>
</dbReference>
<dbReference type="Gene3D" id="3.90.180.10">
    <property type="entry name" value="Medium-chain alcohol dehydrogenases, catalytic domain"/>
    <property type="match status" value="1"/>
</dbReference>
<protein>
    <recommendedName>
        <fullName evidence="4">Alcohol dehydrogenase-like C-terminal domain-containing protein</fullName>
    </recommendedName>
</protein>
<proteinExistence type="predicted"/>
<evidence type="ECO:0000256" key="1">
    <source>
        <dbReference type="ARBA" id="ARBA00022723"/>
    </source>
</evidence>
<dbReference type="InterPro" id="IPR036291">
    <property type="entry name" value="NAD(P)-bd_dom_sf"/>
</dbReference>
<dbReference type="GO" id="GO:0005829">
    <property type="term" value="C:cytosol"/>
    <property type="evidence" value="ECO:0007669"/>
    <property type="project" value="TreeGrafter"/>
</dbReference>
<dbReference type="GO" id="GO:0008270">
    <property type="term" value="F:zinc ion binding"/>
    <property type="evidence" value="ECO:0007669"/>
    <property type="project" value="TreeGrafter"/>
</dbReference>
<dbReference type="InterPro" id="IPR013149">
    <property type="entry name" value="ADH-like_C"/>
</dbReference>
<dbReference type="PANTHER" id="PTHR43880:SF12">
    <property type="entry name" value="ALCOHOL DEHYDROGENASE CLASS-3"/>
    <property type="match status" value="1"/>
</dbReference>
<evidence type="ECO:0000256" key="3">
    <source>
        <dbReference type="ARBA" id="ARBA00023027"/>
    </source>
</evidence>
<dbReference type="Proteomes" id="UP000663699">
    <property type="component" value="Chromosome 2"/>
</dbReference>
<keyword evidence="2" id="KW-0862">Zinc</keyword>
<organism evidence="5 6">
    <name type="scientific">Pneumocystis wakefieldiae</name>
    <dbReference type="NCBI Taxonomy" id="38082"/>
    <lineage>
        <taxon>Eukaryota</taxon>
        <taxon>Fungi</taxon>
        <taxon>Dikarya</taxon>
        <taxon>Ascomycota</taxon>
        <taxon>Taphrinomycotina</taxon>
        <taxon>Pneumocystomycetes</taxon>
        <taxon>Pneumocystaceae</taxon>
        <taxon>Pneumocystis</taxon>
    </lineage>
</organism>
<sequence>MKTPCIKGYVRHKRDSMQTGLFRGWLGLIDRMVGQPLPGNWGKVLGLHCVIRLYAYGKRGEISVILGHEGAGIVGSVGRGTIGAKERDHGIMLERACKTCKLSDKTNLCMKTSETRARGTMPDGQQDWGKMEGKLSFYGCIDFFSIYSNSDISLVVISREAPLNKICLPGCASRSAKIEPVSTIAVFGAVASGAIKIVPIDINSDKELWARKLVADTDCEFVNSLKLDVSIRDYLIEISNGGFDYIYDCTGNVYVMEQALEVSVKGWGKLCIIGSSLEAFGGIKGRSEIPQLVELYMKGQLKLDEYITHKKNIKNYQ</sequence>
<dbReference type="GO" id="GO:0051903">
    <property type="term" value="F:S-(hydroxymethyl)glutathione dehydrogenase [NAD(P)+] activity"/>
    <property type="evidence" value="ECO:0007669"/>
    <property type="project" value="TreeGrafter"/>
</dbReference>
<dbReference type="GO" id="GO:0046294">
    <property type="term" value="P:formaldehyde catabolic process"/>
    <property type="evidence" value="ECO:0007669"/>
    <property type="project" value="TreeGrafter"/>
</dbReference>
<dbReference type="SUPFAM" id="SSF51735">
    <property type="entry name" value="NAD(P)-binding Rossmann-fold domains"/>
    <property type="match status" value="1"/>
</dbReference>
<dbReference type="Gene3D" id="3.40.50.720">
    <property type="entry name" value="NAD(P)-binding Rossmann-like Domain"/>
    <property type="match status" value="1"/>
</dbReference>
<dbReference type="AlphaFoldDB" id="A0A899FVJ4"/>
<evidence type="ECO:0000256" key="2">
    <source>
        <dbReference type="ARBA" id="ARBA00022833"/>
    </source>
</evidence>
<accession>A0A899FVJ4</accession>
<dbReference type="InterPro" id="IPR011032">
    <property type="entry name" value="GroES-like_sf"/>
</dbReference>
<feature type="domain" description="Alcohol dehydrogenase-like C-terminal" evidence="4">
    <location>
        <begin position="180"/>
        <end position="276"/>
    </location>
</feature>
<evidence type="ECO:0000259" key="4">
    <source>
        <dbReference type="Pfam" id="PF00107"/>
    </source>
</evidence>
<evidence type="ECO:0000313" key="5">
    <source>
        <dbReference type="EMBL" id="QSL64344.1"/>
    </source>
</evidence>
<dbReference type="EMBL" id="CP054533">
    <property type="protein sequence ID" value="QSL64344.1"/>
    <property type="molecule type" value="Genomic_DNA"/>
</dbReference>
<keyword evidence="3" id="KW-0520">NAD</keyword>
<dbReference type="Pfam" id="PF00107">
    <property type="entry name" value="ADH_zinc_N"/>
    <property type="match status" value="1"/>
</dbReference>
<reference evidence="5" key="1">
    <citation type="submission" date="2020-06" db="EMBL/GenBank/DDBJ databases">
        <title>Genomes of multiple members of Pneumocystis genus reveal paths to human pathogen Pneumocystis jirovecii.</title>
        <authorList>
            <person name="Cisse O.H."/>
            <person name="Ma L."/>
            <person name="Dekker J."/>
            <person name="Khil P."/>
            <person name="Jo J."/>
            <person name="Brenchley J."/>
            <person name="Blair R."/>
            <person name="Pahar B."/>
            <person name="Chabe M."/>
            <person name="Van Rompay K.A."/>
            <person name="Keesler R."/>
            <person name="Sukura A."/>
            <person name="Hirsch V."/>
            <person name="Kutty G."/>
            <person name="Liu Y."/>
            <person name="Peng L."/>
            <person name="Chen J."/>
            <person name="Song J."/>
            <person name="Weissenbacher-Lang C."/>
            <person name="Xu J."/>
            <person name="Upham N.S."/>
            <person name="Stajich J.E."/>
            <person name="Cuomo C.A."/>
            <person name="Cushion M.T."/>
            <person name="Kovacs J.A."/>
        </authorList>
    </citation>
    <scope>NUCLEOTIDE SEQUENCE</scope>
    <source>
        <strain evidence="5">2A</strain>
    </source>
</reference>